<evidence type="ECO:0000256" key="2">
    <source>
        <dbReference type="ARBA" id="ARBA00022741"/>
    </source>
</evidence>
<evidence type="ECO:0000313" key="6">
    <source>
        <dbReference type="Proteomes" id="UP000250134"/>
    </source>
</evidence>
<dbReference type="Pfam" id="PF03099">
    <property type="entry name" value="BPL_LplA_LipB"/>
    <property type="match status" value="1"/>
</dbReference>
<proteinExistence type="predicted"/>
<dbReference type="PANTHER" id="PTHR12835:SF5">
    <property type="entry name" value="BIOTIN--PROTEIN LIGASE"/>
    <property type="match status" value="1"/>
</dbReference>
<dbReference type="GO" id="GO:0005524">
    <property type="term" value="F:ATP binding"/>
    <property type="evidence" value="ECO:0007669"/>
    <property type="project" value="UniProtKB-KW"/>
</dbReference>
<gene>
    <name evidence="5" type="ORF">A3K92_05140</name>
</gene>
<keyword evidence="3" id="KW-0067">ATP-binding</keyword>
<organism evidence="5 6">
    <name type="scientific">Thermococcus gorgonarius</name>
    <dbReference type="NCBI Taxonomy" id="71997"/>
    <lineage>
        <taxon>Archaea</taxon>
        <taxon>Methanobacteriati</taxon>
        <taxon>Methanobacteriota</taxon>
        <taxon>Thermococci</taxon>
        <taxon>Thermococcales</taxon>
        <taxon>Thermococcaceae</taxon>
        <taxon>Thermococcus</taxon>
    </lineage>
</organism>
<dbReference type="SUPFAM" id="SSF55681">
    <property type="entry name" value="Class II aaRS and biotin synthetases"/>
    <property type="match status" value="1"/>
</dbReference>
<dbReference type="InterPro" id="IPR004143">
    <property type="entry name" value="BPL_LPL_catalytic"/>
</dbReference>
<evidence type="ECO:0000259" key="4">
    <source>
        <dbReference type="PROSITE" id="PS51733"/>
    </source>
</evidence>
<dbReference type="Proteomes" id="UP000250134">
    <property type="component" value="Chromosome"/>
</dbReference>
<dbReference type="PROSITE" id="PS51733">
    <property type="entry name" value="BPL_LPL_CATALYTIC"/>
    <property type="match status" value="1"/>
</dbReference>
<dbReference type="NCBIfam" id="TIGR00121">
    <property type="entry name" value="birA_ligase"/>
    <property type="match status" value="1"/>
</dbReference>
<keyword evidence="6" id="KW-1185">Reference proteome</keyword>
<name>A0A2Z2MG38_THEGO</name>
<protein>
    <submittedName>
        <fullName evidence="5">Biotin--[acetyl-CoA-carboxylase] ligase</fullName>
    </submittedName>
</protein>
<dbReference type="NCBIfam" id="NF006206">
    <property type="entry name" value="PRK08330.1"/>
    <property type="match status" value="1"/>
</dbReference>
<sequence>MEWKIIRLDEVDSTNEYAKGIAPSSPEGTVVVAKRQTAGKGRKGRFWASPEGGLWVSVILKPNRSDPRLVFVGALAVVDALADFGIRGWIKWPNDVWVGGKKIAGILTEGKAGKFVVMGIGLNVNNEIPSDLRETATSMRAILGKRLELNEVTNRVLDHLGRWYKIFQRNPLKVIEAVKERTILINREVKVIHSDGEISGTAVDILEDGSLLIDTGEGKVRVVYGDVSIRPIRYG</sequence>
<dbReference type="EMBL" id="CP014855">
    <property type="protein sequence ID" value="ASJ00908.1"/>
    <property type="molecule type" value="Genomic_DNA"/>
</dbReference>
<keyword evidence="2" id="KW-0547">Nucleotide-binding</keyword>
<dbReference type="InterPro" id="IPR008988">
    <property type="entry name" value="Transcriptional_repressor_C"/>
</dbReference>
<feature type="domain" description="BPL/LPL catalytic" evidence="4">
    <location>
        <begin position="1"/>
        <end position="168"/>
    </location>
</feature>
<dbReference type="GO" id="GO:0005737">
    <property type="term" value="C:cytoplasm"/>
    <property type="evidence" value="ECO:0007669"/>
    <property type="project" value="TreeGrafter"/>
</dbReference>
<evidence type="ECO:0000313" key="5">
    <source>
        <dbReference type="EMBL" id="ASJ00908.1"/>
    </source>
</evidence>
<keyword evidence="1 5" id="KW-0436">Ligase</keyword>
<dbReference type="InterPro" id="IPR004408">
    <property type="entry name" value="Biotin_CoA_COase_ligase"/>
</dbReference>
<dbReference type="InterPro" id="IPR003142">
    <property type="entry name" value="BPL_C"/>
</dbReference>
<dbReference type="CDD" id="cd16442">
    <property type="entry name" value="BPL"/>
    <property type="match status" value="1"/>
</dbReference>
<evidence type="ECO:0000256" key="1">
    <source>
        <dbReference type="ARBA" id="ARBA00022598"/>
    </source>
</evidence>
<dbReference type="KEGG" id="tgg:A3K92_05140"/>
<accession>A0A2Z2MG38</accession>
<dbReference type="Gene3D" id="2.30.30.100">
    <property type="match status" value="1"/>
</dbReference>
<dbReference type="GO" id="GO:0004077">
    <property type="term" value="F:biotin--[biotin carboxyl-carrier protein] ligase activity"/>
    <property type="evidence" value="ECO:0007669"/>
    <property type="project" value="InterPro"/>
</dbReference>
<dbReference type="SUPFAM" id="SSF50037">
    <property type="entry name" value="C-terminal domain of transcriptional repressors"/>
    <property type="match status" value="1"/>
</dbReference>
<evidence type="ECO:0000256" key="3">
    <source>
        <dbReference type="ARBA" id="ARBA00022840"/>
    </source>
</evidence>
<dbReference type="AlphaFoldDB" id="A0A2Z2MG38"/>
<dbReference type="OrthoDB" id="46252at2157"/>
<dbReference type="Gene3D" id="3.30.930.10">
    <property type="entry name" value="Bira Bifunctional Protein, Domain 2"/>
    <property type="match status" value="1"/>
</dbReference>
<dbReference type="InterPro" id="IPR045864">
    <property type="entry name" value="aa-tRNA-synth_II/BPL/LPL"/>
</dbReference>
<dbReference type="Pfam" id="PF02237">
    <property type="entry name" value="BPL_C"/>
    <property type="match status" value="1"/>
</dbReference>
<reference evidence="5 6" key="1">
    <citation type="submission" date="2016-03" db="EMBL/GenBank/DDBJ databases">
        <title>Complete genome sequence of Thermococcus gorgonarius.</title>
        <authorList>
            <person name="Oger P.M."/>
        </authorList>
    </citation>
    <scope>NUCLEOTIDE SEQUENCE [LARGE SCALE GENOMIC DNA]</scope>
    <source>
        <strain evidence="5 6">W-12</strain>
    </source>
</reference>
<dbReference type="PANTHER" id="PTHR12835">
    <property type="entry name" value="BIOTIN PROTEIN LIGASE"/>
    <property type="match status" value="1"/>
</dbReference>